<dbReference type="Proteomes" id="UP000004440">
    <property type="component" value="Unassembled WGS sequence"/>
</dbReference>
<dbReference type="STRING" id="1001994.MY1_0095"/>
<gene>
    <name evidence="2" type="ORF">MY1_0095</name>
</gene>
<dbReference type="RefSeq" id="WP_007549472.1">
    <property type="nucleotide sequence ID" value="NZ_AFPU01000001.1"/>
</dbReference>
<dbReference type="SUPFAM" id="SSF50952">
    <property type="entry name" value="Soluble quinoprotein glucose dehydrogenase"/>
    <property type="match status" value="1"/>
</dbReference>
<dbReference type="AlphaFoldDB" id="F9CYA4"/>
<accession>F9CYA4</accession>
<dbReference type="EMBL" id="AFPU01000001">
    <property type="protein sequence ID" value="EGP92882.1"/>
    <property type="molecule type" value="Genomic_DNA"/>
</dbReference>
<reference evidence="2 3" key="1">
    <citation type="journal article" date="2011" name="J. Bacteriol.">
        <title>Genome Sequence of an Ammonia-Oxidizing Soil Archaeon, "Candidatus Nitrosoarchaeum koreensis" MY1.</title>
        <authorList>
            <person name="Kim B.K."/>
            <person name="Jung M.Y."/>
            <person name="Yu D.S."/>
            <person name="Park S.J."/>
            <person name="Oh T.K."/>
            <person name="Rhee S.K."/>
            <person name="Kim J.F."/>
        </authorList>
    </citation>
    <scope>NUCLEOTIDE SEQUENCE [LARGE SCALE GENOMIC DNA]</scope>
    <source>
        <strain evidence="2 3">MY1</strain>
    </source>
</reference>
<protein>
    <submittedName>
        <fullName evidence="2">Putative Pentapeptide repeats (8 copies)</fullName>
    </submittedName>
</protein>
<organism evidence="2 3">
    <name type="scientific">Nitrosarchaeum koreense MY1</name>
    <dbReference type="NCBI Taxonomy" id="1001994"/>
    <lineage>
        <taxon>Archaea</taxon>
        <taxon>Nitrososphaerota</taxon>
        <taxon>Nitrososphaeria</taxon>
        <taxon>Nitrosopumilales</taxon>
        <taxon>Nitrosopumilaceae</taxon>
        <taxon>Nitrosarchaeum</taxon>
    </lineage>
</organism>
<dbReference type="InterPro" id="IPR011041">
    <property type="entry name" value="Quinoprot_gluc/sorb_DH_b-prop"/>
</dbReference>
<evidence type="ECO:0000313" key="2">
    <source>
        <dbReference type="EMBL" id="EGP92882.1"/>
    </source>
</evidence>
<dbReference type="OrthoDB" id="6744at2157"/>
<comment type="caution">
    <text evidence="2">The sequence shown here is derived from an EMBL/GenBank/DDBJ whole genome shotgun (WGS) entry which is preliminary data.</text>
</comment>
<sequence>MKKKIIIPLIIIPILIFGAIAYKAPSMLPNEVLEPIRSLKDFTQELTRTTERSIGVPLKAQVIDDNFRVEEFVTGLNQPTQMAFIGNDILVLEKNQGKVRLVREGILQPEPVLDVEVGTNNESGLLGIAVLDSTVYLYFTEAEKDGGQTFANNVYAYTWDGNTLNNPVLINTLSSESSWHNGGGMTVNKEGIVYVVIGDQMGGGRPDTKNEFTLLQNHEKGEIDDSGVIVHVGLDNNVIQPKLAKDPLSHYYAIGIRNSFGLAIDPMTGNMWDTENGPENFDEINLVLPKFNSGWAVVMGPATEKQISEIPPLGDFQYNDPQFSWERTVTPTGLTFIDSELFSKYKNEMLVGTCNFGQLFKFKLNEDRNQLIFDTDHLQDHIANLTIESGQKDFESLDEIVFGTGFGCITDVEMGSDGLLYVVSITDNSIYKILPK</sequence>
<evidence type="ECO:0000313" key="3">
    <source>
        <dbReference type="Proteomes" id="UP000004440"/>
    </source>
</evidence>
<dbReference type="InterPro" id="IPR012938">
    <property type="entry name" value="Glc/Sorbosone_DH"/>
</dbReference>
<dbReference type="PANTHER" id="PTHR19328">
    <property type="entry name" value="HEDGEHOG-INTERACTING PROTEIN"/>
    <property type="match status" value="1"/>
</dbReference>
<keyword evidence="3" id="KW-1185">Reference proteome</keyword>
<feature type="domain" description="Glucose/Sorbosone dehydrogenase" evidence="1">
    <location>
        <begin position="76"/>
        <end position="424"/>
    </location>
</feature>
<evidence type="ECO:0000259" key="1">
    <source>
        <dbReference type="Pfam" id="PF07995"/>
    </source>
</evidence>
<dbReference type="PANTHER" id="PTHR19328:SF13">
    <property type="entry name" value="HIPL1 PROTEIN"/>
    <property type="match status" value="1"/>
</dbReference>
<dbReference type="Gene3D" id="2.120.10.30">
    <property type="entry name" value="TolB, C-terminal domain"/>
    <property type="match status" value="1"/>
</dbReference>
<dbReference type="Pfam" id="PF07995">
    <property type="entry name" value="GSDH"/>
    <property type="match status" value="1"/>
</dbReference>
<dbReference type="InterPro" id="IPR011042">
    <property type="entry name" value="6-blade_b-propeller_TolB-like"/>
</dbReference>
<proteinExistence type="predicted"/>
<name>F9CYA4_9ARCH</name>